<dbReference type="InterPro" id="IPR007348">
    <property type="entry name" value="CopC_dom"/>
</dbReference>
<dbReference type="PANTHER" id="PTHR34820:SF4">
    <property type="entry name" value="INNER MEMBRANE PROTEIN YEBZ"/>
    <property type="match status" value="1"/>
</dbReference>
<evidence type="ECO:0000256" key="6">
    <source>
        <dbReference type="SAM" id="SignalP"/>
    </source>
</evidence>
<dbReference type="PANTHER" id="PTHR34820">
    <property type="entry name" value="INNER MEMBRANE PROTEIN YEBZ"/>
    <property type="match status" value="1"/>
</dbReference>
<evidence type="ECO:0000256" key="5">
    <source>
        <dbReference type="SAM" id="Phobius"/>
    </source>
</evidence>
<reference evidence="8" key="1">
    <citation type="submission" date="2021-01" db="EMBL/GenBank/DDBJ databases">
        <title>Whole genome shotgun sequence of Actinoplanes capillaceus NBRC 16408.</title>
        <authorList>
            <person name="Komaki H."/>
            <person name="Tamura T."/>
        </authorList>
    </citation>
    <scope>NUCLEOTIDE SEQUENCE [LARGE SCALE GENOMIC DNA]</scope>
    <source>
        <strain evidence="8">NBRC 16408</strain>
    </source>
</reference>
<dbReference type="SUPFAM" id="SSF81296">
    <property type="entry name" value="E set domains"/>
    <property type="match status" value="1"/>
</dbReference>
<dbReference type="EMBL" id="BOMF01000107">
    <property type="protein sequence ID" value="GID48613.1"/>
    <property type="molecule type" value="Genomic_DNA"/>
</dbReference>
<comment type="caution">
    <text evidence="8">The sequence shown here is derived from an EMBL/GenBank/DDBJ whole genome shotgun (WGS) entry which is preliminary data.</text>
</comment>
<proteinExistence type="predicted"/>
<evidence type="ECO:0000256" key="4">
    <source>
        <dbReference type="ARBA" id="ARBA00023008"/>
    </source>
</evidence>
<dbReference type="InterPro" id="IPR014755">
    <property type="entry name" value="Cu-Rt/internalin_Ig-like"/>
</dbReference>
<dbReference type="Gene3D" id="2.60.40.1220">
    <property type="match status" value="1"/>
</dbReference>
<evidence type="ECO:0000256" key="1">
    <source>
        <dbReference type="ARBA" id="ARBA00004196"/>
    </source>
</evidence>
<dbReference type="InterPro" id="IPR032694">
    <property type="entry name" value="CopC/D"/>
</dbReference>
<evidence type="ECO:0000256" key="3">
    <source>
        <dbReference type="ARBA" id="ARBA00022729"/>
    </source>
</evidence>
<keyword evidence="5" id="KW-0812">Transmembrane</keyword>
<feature type="chain" id="PRO_5047401111" description="CopC domain-containing protein" evidence="6">
    <location>
        <begin position="24"/>
        <end position="176"/>
    </location>
</feature>
<keyword evidence="4" id="KW-0186">Copper</keyword>
<accession>A0ABQ3WQS0</accession>
<evidence type="ECO:0000259" key="7">
    <source>
        <dbReference type="Pfam" id="PF04234"/>
    </source>
</evidence>
<comment type="subcellular location">
    <subcellularLocation>
        <location evidence="1">Cell envelope</location>
    </subcellularLocation>
</comment>
<feature type="signal peptide" evidence="6">
    <location>
        <begin position="1"/>
        <end position="23"/>
    </location>
</feature>
<sequence>MRRLLVAVAAVLAVLAPGTPAWAHVQLVSADPAKGATLTAAPKAVTLEFSQRLNADFTTIVVSDAARQRVAATPATVDDNRGTVTFTAALGNGTYTVAYRVVSADGHTVQGSYPFTLADPGLPAAVVAVRTAAAEETGGDSIGLFIGVGAGGLFLAAVAASLYFHGRRRAGNRTSP</sequence>
<evidence type="ECO:0000313" key="8">
    <source>
        <dbReference type="EMBL" id="GID48613.1"/>
    </source>
</evidence>
<dbReference type="Pfam" id="PF04234">
    <property type="entry name" value="CopC"/>
    <property type="match status" value="1"/>
</dbReference>
<dbReference type="RefSeq" id="WP_239141169.1">
    <property type="nucleotide sequence ID" value="NZ_BAAAGQ010000027.1"/>
</dbReference>
<keyword evidence="3 6" id="KW-0732">Signal</keyword>
<keyword evidence="5" id="KW-0472">Membrane</keyword>
<organism evidence="8">
    <name type="scientific">Actinoplanes campanulatus</name>
    <dbReference type="NCBI Taxonomy" id="113559"/>
    <lineage>
        <taxon>Bacteria</taxon>
        <taxon>Bacillati</taxon>
        <taxon>Actinomycetota</taxon>
        <taxon>Actinomycetes</taxon>
        <taxon>Micromonosporales</taxon>
        <taxon>Micromonosporaceae</taxon>
        <taxon>Actinoplanes</taxon>
    </lineage>
</organism>
<name>A0ABQ3WQS0_9ACTN</name>
<protein>
    <recommendedName>
        <fullName evidence="7">CopC domain-containing protein</fullName>
    </recommendedName>
</protein>
<feature type="transmembrane region" description="Helical" evidence="5">
    <location>
        <begin position="142"/>
        <end position="164"/>
    </location>
</feature>
<keyword evidence="5" id="KW-1133">Transmembrane helix</keyword>
<keyword evidence="2" id="KW-0479">Metal-binding</keyword>
<dbReference type="InterPro" id="IPR014756">
    <property type="entry name" value="Ig_E-set"/>
</dbReference>
<gene>
    <name evidence="8" type="ORF">Aca07nite_58880</name>
</gene>
<feature type="domain" description="CopC" evidence="7">
    <location>
        <begin position="24"/>
        <end position="117"/>
    </location>
</feature>
<evidence type="ECO:0000256" key="2">
    <source>
        <dbReference type="ARBA" id="ARBA00022723"/>
    </source>
</evidence>